<dbReference type="PROSITE" id="PS51904">
    <property type="entry name" value="GLYCOSYL_HYDROL_F25_2"/>
    <property type="match status" value="1"/>
</dbReference>
<keyword evidence="6" id="KW-0964">Secreted</keyword>
<keyword evidence="13" id="KW-1015">Disulfide bond</keyword>
<dbReference type="InterPro" id="IPR042099">
    <property type="entry name" value="ANL_N_sf"/>
</dbReference>
<dbReference type="Pfam" id="PF22917">
    <property type="entry name" value="PRISE"/>
    <property type="match status" value="1"/>
</dbReference>
<dbReference type="InterPro" id="IPR000873">
    <property type="entry name" value="AMP-dep_synth/lig_dom"/>
</dbReference>
<dbReference type="InterPro" id="IPR018077">
    <property type="entry name" value="Glyco_hydro_fam25_subgr"/>
</dbReference>
<evidence type="ECO:0000313" key="21">
    <source>
        <dbReference type="Proteomes" id="UP000649114"/>
    </source>
</evidence>
<dbReference type="GO" id="GO:0005576">
    <property type="term" value="C:extracellular region"/>
    <property type="evidence" value="ECO:0007669"/>
    <property type="project" value="UniProtKB-SubCell"/>
</dbReference>
<comment type="similarity">
    <text evidence="3">Belongs to the glycosyl hydrolase 25 family.</text>
</comment>
<dbReference type="SUPFAM" id="SSF56801">
    <property type="entry name" value="Acetyl-CoA synthetase-like"/>
    <property type="match status" value="1"/>
</dbReference>
<keyword evidence="14" id="KW-0326">Glycosidase</keyword>
<dbReference type="Gene3D" id="3.40.50.12780">
    <property type="entry name" value="N-terminal domain of ligase-like"/>
    <property type="match status" value="1"/>
</dbReference>
<dbReference type="SUPFAM" id="SSF52777">
    <property type="entry name" value="CoA-dependent acyltransferases"/>
    <property type="match status" value="1"/>
</dbReference>
<dbReference type="GO" id="GO:0043041">
    <property type="term" value="P:amino acid activation for nonribosomal peptide biosynthetic process"/>
    <property type="evidence" value="ECO:0007669"/>
    <property type="project" value="TreeGrafter"/>
</dbReference>
<dbReference type="Proteomes" id="UP000649114">
    <property type="component" value="Unassembled WGS sequence"/>
</dbReference>
<dbReference type="Gene3D" id="3.40.50.720">
    <property type="entry name" value="NAD(P)-binding Rossmann-like Domain"/>
    <property type="match status" value="1"/>
</dbReference>
<evidence type="ECO:0000256" key="13">
    <source>
        <dbReference type="ARBA" id="ARBA00023157"/>
    </source>
</evidence>
<dbReference type="InterPro" id="IPR020845">
    <property type="entry name" value="AMP-binding_CS"/>
</dbReference>
<evidence type="ECO:0000256" key="16">
    <source>
        <dbReference type="ARBA" id="ARBA00073159"/>
    </source>
</evidence>
<dbReference type="FunFam" id="3.20.20.80:FF:000060">
    <property type="entry name" value="Lysozyme M1"/>
    <property type="match status" value="1"/>
</dbReference>
<dbReference type="AlphaFoldDB" id="A0AAN5YT89"/>
<evidence type="ECO:0000256" key="15">
    <source>
        <dbReference type="ARBA" id="ARBA00055588"/>
    </source>
</evidence>
<dbReference type="CDD" id="cd05918">
    <property type="entry name" value="A_NRPS_SidN3_like"/>
    <property type="match status" value="1"/>
</dbReference>
<accession>A0AAN5YT89</accession>
<dbReference type="PROSITE" id="PS00455">
    <property type="entry name" value="AMP_BINDING"/>
    <property type="match status" value="1"/>
</dbReference>
<dbReference type="SMART" id="SM00641">
    <property type="entry name" value="Glyco_25"/>
    <property type="match status" value="1"/>
</dbReference>
<keyword evidence="5" id="KW-0596">Phosphopantetheine</keyword>
<keyword evidence="12" id="KW-0843">Virulence</keyword>
<name>A0AAN5YT89_ASPLE</name>
<evidence type="ECO:0000256" key="4">
    <source>
        <dbReference type="ARBA" id="ARBA00012732"/>
    </source>
</evidence>
<dbReference type="GO" id="GO:0009253">
    <property type="term" value="P:peptidoglycan catabolic process"/>
    <property type="evidence" value="ECO:0007669"/>
    <property type="project" value="InterPro"/>
</dbReference>
<evidence type="ECO:0000256" key="12">
    <source>
        <dbReference type="ARBA" id="ARBA00023026"/>
    </source>
</evidence>
<dbReference type="GO" id="GO:0016874">
    <property type="term" value="F:ligase activity"/>
    <property type="evidence" value="ECO:0007669"/>
    <property type="project" value="UniProtKB-KW"/>
</dbReference>
<dbReference type="GO" id="GO:0003796">
    <property type="term" value="F:lysozyme activity"/>
    <property type="evidence" value="ECO:0007669"/>
    <property type="project" value="UniProtKB-EC"/>
</dbReference>
<dbReference type="Pfam" id="PF00501">
    <property type="entry name" value="AMP-binding"/>
    <property type="match status" value="1"/>
</dbReference>
<comment type="function">
    <text evidence="15">This enzyme has both lysozyme (acetylmuramidase) and diacetylmuramidase activities.</text>
</comment>
<sequence>MAPLLTRLQDCGWTSADVPEIKDKKASVTLRGSVGLSLSYSPEKLCSAFISEYQHSLGLQLGIITLLNASWLVTVRCFCPVQDIHLGLHSPGVYFIARLPHRADRQVAIELNCEAPVRNLVRDVSLLQSEATSHMSLGDDVSDEAPEKSPTTTITYAEELSALTGGSSSGNLNKGISQPINSKLFLRISQANGELHAKLTFSVSDVSRDLALSMLHTFNTAIRAVLSSPSQSLGELDLCSKHDRQLLQTYTESVSEPYEVLLHDLALQHAQLTPHAPAVHSWDGDLTYAQLDDATSRLGQFLASMGVVGPGTFVISCFEKSTWAIVARLAILKAGAAYISVDATDPPIFLENVIHRVDAKIILTSEAYRSQYTPFVPLVIAVTPEMVYALPVSTGTICPLVKPSDACLILFTSGSTGEPKGIIQEHRAYATAVRDFNRLLRIGRHSRVLQFDDYAFDISNNDYLTTLIAGGCCCVHTPSKSVSTLVEDINTLQVNMTFLTPTIAAQISPLDVPTLELVCLGGEPMSNDLLMRWSPHVRLVNQYGMGEAATFCAYNDQLQTGQNAIVGRSGSGAIWITSPESPELLMPVGAVGEILIEGPHLARGYLDGVCQKPGVGFLPNAPTWLKDLHPSRAVTSRFYRSGDLGRYTHAGTVEHLGRKDTLLKINGYRVEATEVEYILRRSLSPGDAVIVDLLGEIGGPREPFLVAFLSLTNNEDSFVPAASNNSVDFLPVTSHHSAHRLVQRMKAEVMATLPVHKIPEYFILVNQIPRTRSNKTDRRKLHHLAQKSYLSGVLTVTQNGTEGIDLFEVHLPVDWKGAVANGVKFVFVKATEGINYQNLRFPTQTAGAVAAGIVHGAVHFASAAESSGADQADFFIEHGGNWTADGETLPGVLEMEGNIAGKLCHGMTPTEITDWMFDFSHRYKVRTGRPPILFLSADWWAKCAGNNATFGADHALWLANWAEEMGDRNATLSYSISWEDLLNSEIHLAAYSKHNTPTMSSIIRNKNAVVFGASRIKRWAIVNGILNDYPSSTTFDYVTALTNSPLSRDVAQWSSSDKLQVVSGLDLLRGDQASLEDEIKKYVQGVEELVTFRINMDLLKRAVTAIENLTPKLELVVSQREPK</sequence>
<evidence type="ECO:0000259" key="18">
    <source>
        <dbReference type="Pfam" id="PF00501"/>
    </source>
</evidence>
<dbReference type="PANTHER" id="PTHR45527:SF3">
    <property type="entry name" value="SIDEROPHORE SYNTHETASE (EUROFUNG)"/>
    <property type="match status" value="1"/>
</dbReference>
<dbReference type="SUPFAM" id="SSF51445">
    <property type="entry name" value="(Trans)glycosidases"/>
    <property type="match status" value="1"/>
</dbReference>
<keyword evidence="11" id="KW-0378">Hydrolase</keyword>
<evidence type="ECO:0000256" key="2">
    <source>
        <dbReference type="ARBA" id="ARBA00004613"/>
    </source>
</evidence>
<evidence type="ECO:0000256" key="14">
    <source>
        <dbReference type="ARBA" id="ARBA00023295"/>
    </source>
</evidence>
<evidence type="ECO:0000256" key="9">
    <source>
        <dbReference type="ARBA" id="ARBA00022598"/>
    </source>
</evidence>
<dbReference type="InterPro" id="IPR045851">
    <property type="entry name" value="AMP-bd_C_sf"/>
</dbReference>
<dbReference type="Pfam" id="PF01183">
    <property type="entry name" value="Glyco_hydro_25"/>
    <property type="match status" value="1"/>
</dbReference>
<dbReference type="GO" id="GO:0031640">
    <property type="term" value="P:killing of cells of another organism"/>
    <property type="evidence" value="ECO:0007669"/>
    <property type="project" value="UniProtKB-KW"/>
</dbReference>
<feature type="domain" description="AMP-dependent synthetase/ligase" evidence="18">
    <location>
        <begin position="269"/>
        <end position="606"/>
    </location>
</feature>
<dbReference type="GO" id="GO:0016998">
    <property type="term" value="P:cell wall macromolecule catabolic process"/>
    <property type="evidence" value="ECO:0007669"/>
    <property type="project" value="InterPro"/>
</dbReference>
<dbReference type="EMBL" id="JAAAPU010000023">
    <property type="protein sequence ID" value="KAF4206993.1"/>
    <property type="molecule type" value="Genomic_DNA"/>
</dbReference>
<dbReference type="GO" id="GO:0042742">
    <property type="term" value="P:defense response to bacterium"/>
    <property type="evidence" value="ECO:0007669"/>
    <property type="project" value="UniProtKB-KW"/>
</dbReference>
<evidence type="ECO:0000256" key="6">
    <source>
        <dbReference type="ARBA" id="ARBA00022525"/>
    </source>
</evidence>
<dbReference type="Gene3D" id="3.30.559.30">
    <property type="entry name" value="Nonribosomal peptide synthetase, condensation domain"/>
    <property type="match status" value="1"/>
</dbReference>
<evidence type="ECO:0000313" key="20">
    <source>
        <dbReference type="EMBL" id="KAF4206993.1"/>
    </source>
</evidence>
<dbReference type="PANTHER" id="PTHR45527">
    <property type="entry name" value="NONRIBOSOMAL PEPTIDE SYNTHETASE"/>
    <property type="match status" value="1"/>
</dbReference>
<evidence type="ECO:0000256" key="7">
    <source>
        <dbReference type="ARBA" id="ARBA00022529"/>
    </source>
</evidence>
<reference evidence="20" key="1">
    <citation type="journal article" date="2020" name="bioRxiv">
        <title>Genomic and phenotypic heterogeneity of clinical isolates of the human pathogens Aspergillus fumigatus, Aspergillus lentulus and Aspergillus fumigatiaffinis.</title>
        <authorList>
            <person name="dos Santos R.A.C."/>
            <person name="Steenwyk J.L."/>
            <person name="Rivero-Menendez O."/>
            <person name="Mead M.E."/>
            <person name="Silva L.P."/>
            <person name="Bastos R.W."/>
            <person name="Alastruey-Izquierdo A."/>
            <person name="Goldman G.H."/>
            <person name="Rokas A."/>
        </authorList>
    </citation>
    <scope>NUCLEOTIDE SEQUENCE</scope>
    <source>
        <strain evidence="20">CNM-CM8927</strain>
    </source>
</reference>
<comment type="caution">
    <text evidence="20">The sequence shown here is derived from an EMBL/GenBank/DDBJ whole genome shotgun (WGS) entry which is preliminary data.</text>
</comment>
<keyword evidence="7" id="KW-0929">Antimicrobial</keyword>
<keyword evidence="8" id="KW-0597">Phosphoprotein</keyword>
<keyword evidence="9" id="KW-0436">Ligase</keyword>
<evidence type="ECO:0000256" key="3">
    <source>
        <dbReference type="ARBA" id="ARBA00010646"/>
    </source>
</evidence>
<protein>
    <recommendedName>
        <fullName evidence="16">N,O-diacetylmuramidase</fullName>
        <ecNumber evidence="4">3.2.1.17</ecNumber>
    </recommendedName>
    <alternativeName>
        <fullName evidence="17">Lysozyme CH</fullName>
    </alternativeName>
</protein>
<dbReference type="Gene3D" id="3.20.20.80">
    <property type="entry name" value="Glycosidases"/>
    <property type="match status" value="1"/>
</dbReference>
<comment type="catalytic activity">
    <reaction evidence="1">
        <text>Hydrolysis of (1-&gt;4)-beta-linkages between N-acetylmuramic acid and N-acetyl-D-glucosamine residues in a peptidoglycan and between N-acetyl-D-glucosamine residues in chitodextrins.</text>
        <dbReference type="EC" id="3.2.1.17"/>
    </reaction>
</comment>
<dbReference type="InterPro" id="IPR017853">
    <property type="entry name" value="GH"/>
</dbReference>
<gene>
    <name evidence="20" type="ORF">CNMCM8927_004088</name>
</gene>
<feature type="domain" description="PRISE-like Rossmann-fold" evidence="19">
    <location>
        <begin position="1008"/>
        <end position="1119"/>
    </location>
</feature>
<dbReference type="InterPro" id="IPR055222">
    <property type="entry name" value="PRISE-like_Rossmann-fold"/>
</dbReference>
<evidence type="ECO:0000256" key="10">
    <source>
        <dbReference type="ARBA" id="ARBA00022638"/>
    </source>
</evidence>
<dbReference type="GO" id="GO:0031177">
    <property type="term" value="F:phosphopantetheine binding"/>
    <property type="evidence" value="ECO:0007669"/>
    <property type="project" value="TreeGrafter"/>
</dbReference>
<evidence type="ECO:0000259" key="19">
    <source>
        <dbReference type="Pfam" id="PF22917"/>
    </source>
</evidence>
<organism evidence="20 21">
    <name type="scientific">Aspergillus lentulus</name>
    <dbReference type="NCBI Taxonomy" id="293939"/>
    <lineage>
        <taxon>Eukaryota</taxon>
        <taxon>Fungi</taxon>
        <taxon>Dikarya</taxon>
        <taxon>Ascomycota</taxon>
        <taxon>Pezizomycotina</taxon>
        <taxon>Eurotiomycetes</taxon>
        <taxon>Eurotiomycetidae</taxon>
        <taxon>Eurotiales</taxon>
        <taxon>Aspergillaceae</taxon>
        <taxon>Aspergillus</taxon>
        <taxon>Aspergillus subgen. Fumigati</taxon>
    </lineage>
</organism>
<evidence type="ECO:0000256" key="11">
    <source>
        <dbReference type="ARBA" id="ARBA00022801"/>
    </source>
</evidence>
<evidence type="ECO:0000256" key="1">
    <source>
        <dbReference type="ARBA" id="ARBA00000632"/>
    </source>
</evidence>
<evidence type="ECO:0000256" key="17">
    <source>
        <dbReference type="ARBA" id="ARBA00075474"/>
    </source>
</evidence>
<dbReference type="Gene3D" id="3.30.300.30">
    <property type="match status" value="1"/>
</dbReference>
<evidence type="ECO:0000256" key="8">
    <source>
        <dbReference type="ARBA" id="ARBA00022553"/>
    </source>
</evidence>
<evidence type="ECO:0000256" key="5">
    <source>
        <dbReference type="ARBA" id="ARBA00022450"/>
    </source>
</evidence>
<dbReference type="InterPro" id="IPR002053">
    <property type="entry name" value="Glyco_hydro_25"/>
</dbReference>
<proteinExistence type="inferred from homology"/>
<dbReference type="GO" id="GO:0005737">
    <property type="term" value="C:cytoplasm"/>
    <property type="evidence" value="ECO:0007669"/>
    <property type="project" value="TreeGrafter"/>
</dbReference>
<keyword evidence="10" id="KW-0081">Bacteriolytic enzyme</keyword>
<comment type="subcellular location">
    <subcellularLocation>
        <location evidence="2">Secreted</location>
    </subcellularLocation>
</comment>
<reference evidence="20" key="2">
    <citation type="submission" date="2020-04" db="EMBL/GenBank/DDBJ databases">
        <authorList>
            <person name="Santos R.A.C."/>
            <person name="Steenwyk J.L."/>
            <person name="Rivero-Menendez O."/>
            <person name="Mead M.E."/>
            <person name="Silva L.P."/>
            <person name="Bastos R.W."/>
            <person name="Alastruey-Izquierdo A."/>
            <person name="Goldman G.H."/>
            <person name="Rokas A."/>
        </authorList>
    </citation>
    <scope>NUCLEOTIDE SEQUENCE</scope>
    <source>
        <strain evidence="20">CNM-CM8927</strain>
    </source>
</reference>
<dbReference type="EC" id="3.2.1.17" evidence="4"/>
<dbReference type="GO" id="GO:0044550">
    <property type="term" value="P:secondary metabolite biosynthetic process"/>
    <property type="evidence" value="ECO:0007669"/>
    <property type="project" value="TreeGrafter"/>
</dbReference>